<feature type="binding site" evidence="7">
    <location>
        <position position="133"/>
    </location>
    <ligand>
        <name>Zn(2+)</name>
        <dbReference type="ChEBI" id="CHEBI:29105"/>
        <label>2</label>
    </ligand>
</feature>
<comment type="similarity">
    <text evidence="2">Belongs to the peptidase M20 family.</text>
</comment>
<feature type="binding site" evidence="7">
    <location>
        <position position="98"/>
    </location>
    <ligand>
        <name>Zn(2+)</name>
        <dbReference type="ChEBI" id="CHEBI:29105"/>
        <label>2</label>
    </ligand>
</feature>
<dbReference type="Gene3D" id="3.30.70.360">
    <property type="match status" value="1"/>
</dbReference>
<keyword evidence="7" id="KW-0862">Zinc</keyword>
<dbReference type="InterPro" id="IPR010158">
    <property type="entry name" value="Amidase_Cbmase"/>
</dbReference>
<feature type="binding site" evidence="7">
    <location>
        <position position="98"/>
    </location>
    <ligand>
        <name>Zn(2+)</name>
        <dbReference type="ChEBI" id="CHEBI:29105"/>
        <label>1</label>
    </ligand>
</feature>
<dbReference type="Gene3D" id="3.40.630.10">
    <property type="entry name" value="Zn peptidases"/>
    <property type="match status" value="1"/>
</dbReference>
<evidence type="ECO:0000313" key="8">
    <source>
        <dbReference type="EMBL" id="GLY68054.1"/>
    </source>
</evidence>
<evidence type="ECO:0000256" key="7">
    <source>
        <dbReference type="PIRSR" id="PIRSR001235-1"/>
    </source>
</evidence>
<evidence type="ECO:0000256" key="1">
    <source>
        <dbReference type="ARBA" id="ARBA00001936"/>
    </source>
</evidence>
<dbReference type="InterPro" id="IPR036264">
    <property type="entry name" value="Bact_exopeptidase_dim_dom"/>
</dbReference>
<dbReference type="SUPFAM" id="SSF55031">
    <property type="entry name" value="Bacterial exopeptidase dimerisation domain"/>
    <property type="match status" value="1"/>
</dbReference>
<evidence type="ECO:0000256" key="2">
    <source>
        <dbReference type="ARBA" id="ARBA00006153"/>
    </source>
</evidence>
<comment type="cofactor">
    <cofactor evidence="7">
        <name>Zn(2+)</name>
        <dbReference type="ChEBI" id="CHEBI:29105"/>
    </cofactor>
    <text evidence="7">Binds 2 Zn(2+) ions per subunit.</text>
</comment>
<accession>A0A9W6R2Q4</accession>
<keyword evidence="4 7" id="KW-0479">Metal-binding</keyword>
<evidence type="ECO:0000256" key="6">
    <source>
        <dbReference type="ARBA" id="ARBA00023211"/>
    </source>
</evidence>
<protein>
    <submittedName>
        <fullName evidence="8">Zn-dependent hydrolase</fullName>
    </submittedName>
</protein>
<reference evidence="8" key="1">
    <citation type="submission" date="2023-03" db="EMBL/GenBank/DDBJ databases">
        <title>Amycolatopsis taiwanensis NBRC 103393.</title>
        <authorList>
            <person name="Ichikawa N."/>
            <person name="Sato H."/>
            <person name="Tonouchi N."/>
        </authorList>
    </citation>
    <scope>NUCLEOTIDE SEQUENCE</scope>
    <source>
        <strain evidence="8">NBRC 103393</strain>
    </source>
</reference>
<dbReference type="EMBL" id="BSTI01000010">
    <property type="protein sequence ID" value="GLY68054.1"/>
    <property type="molecule type" value="Genomic_DNA"/>
</dbReference>
<dbReference type="GO" id="GO:0016813">
    <property type="term" value="F:hydrolase activity, acting on carbon-nitrogen (but not peptide) bonds, in linear amidines"/>
    <property type="evidence" value="ECO:0007669"/>
    <property type="project" value="InterPro"/>
</dbReference>
<dbReference type="AlphaFoldDB" id="A0A9W6R2Q4"/>
<comment type="subunit">
    <text evidence="3">Homodimer.</text>
</comment>
<dbReference type="PANTHER" id="PTHR32494">
    <property type="entry name" value="ALLANTOATE DEIMINASE-RELATED"/>
    <property type="match status" value="1"/>
</dbReference>
<keyword evidence="9" id="KW-1185">Reference proteome</keyword>
<comment type="caution">
    <text evidence="8">The sequence shown here is derived from an EMBL/GenBank/DDBJ whole genome shotgun (WGS) entry which is preliminary data.</text>
</comment>
<evidence type="ECO:0000256" key="3">
    <source>
        <dbReference type="ARBA" id="ARBA00011738"/>
    </source>
</evidence>
<dbReference type="PANTHER" id="PTHR32494:SF19">
    <property type="entry name" value="ALLANTOATE DEIMINASE-RELATED"/>
    <property type="match status" value="1"/>
</dbReference>
<feature type="binding site" evidence="7">
    <location>
        <position position="197"/>
    </location>
    <ligand>
        <name>Zn(2+)</name>
        <dbReference type="ChEBI" id="CHEBI:29105"/>
        <label>1</label>
    </ligand>
</feature>
<dbReference type="CDD" id="cd03884">
    <property type="entry name" value="M20_bAS"/>
    <property type="match status" value="1"/>
</dbReference>
<dbReference type="GO" id="GO:0046872">
    <property type="term" value="F:metal ion binding"/>
    <property type="evidence" value="ECO:0007669"/>
    <property type="project" value="UniProtKB-KW"/>
</dbReference>
<dbReference type="PIRSF" id="PIRSF001235">
    <property type="entry name" value="Amidase_carbamoylase"/>
    <property type="match status" value="1"/>
</dbReference>
<evidence type="ECO:0000313" key="9">
    <source>
        <dbReference type="Proteomes" id="UP001165136"/>
    </source>
</evidence>
<evidence type="ECO:0000256" key="5">
    <source>
        <dbReference type="ARBA" id="ARBA00022801"/>
    </source>
</evidence>
<feature type="binding site" evidence="7">
    <location>
        <position position="389"/>
    </location>
    <ligand>
        <name>Zn(2+)</name>
        <dbReference type="ChEBI" id="CHEBI:29105"/>
        <label>2</label>
    </ligand>
</feature>
<keyword evidence="5 8" id="KW-0378">Hydrolase</keyword>
<comment type="cofactor">
    <cofactor evidence="1">
        <name>Mn(2+)</name>
        <dbReference type="ChEBI" id="CHEBI:29035"/>
    </cofactor>
</comment>
<dbReference type="InterPro" id="IPR002933">
    <property type="entry name" value="Peptidase_M20"/>
</dbReference>
<dbReference type="NCBIfam" id="TIGR01879">
    <property type="entry name" value="hydantase"/>
    <property type="match status" value="1"/>
</dbReference>
<gene>
    <name evidence="8" type="primary">amaB</name>
    <name evidence="8" type="ORF">Atai01_46730</name>
</gene>
<sequence>MMVDLDALRPNIERLSHGIDELAAFHDSSFAGWTREVFSEPYRASRDWVRARMAAAGLNPTVDPAGNIVGRLAGRHGGGPALVTGSHTDTVRQGGRYDGIVGVLSGIEAAIRFQESGITLAHDLIVVDFLGEEANEFGISCMGSRSITGTLAAEHLDRTDNTGTRLGDAMAGFGLDPDAALRQAWSSSDVHAYLELHVEQGPQLERAGTEIGVVTAIAGIDRVLLRFAGSSGHAGTTPMSDRHDALVSAAEAVLAVERVGCGAPVHGVATPGSIESSPGSMGVITNEARLWAELRSVDRSWLHGARQQLVDQVVAATAARGVELDVEWLTDQDPVPAATAVQDVIAETAGGTGYTWQAVPSGAGHDAAHLARLGPMGMIFVPSVAGKSHCPEEFTATADIARGAHMLASTLFTLDQRDGLRSA</sequence>
<feature type="binding site" evidence="7">
    <location>
        <position position="87"/>
    </location>
    <ligand>
        <name>Zn(2+)</name>
        <dbReference type="ChEBI" id="CHEBI:29105"/>
        <label>1</label>
    </ligand>
</feature>
<evidence type="ECO:0000256" key="4">
    <source>
        <dbReference type="ARBA" id="ARBA00022723"/>
    </source>
</evidence>
<name>A0A9W6R2Q4_9PSEU</name>
<dbReference type="RefSeq" id="WP_285488181.1">
    <property type="nucleotide sequence ID" value="NZ_BSTI01000010.1"/>
</dbReference>
<keyword evidence="6" id="KW-0464">Manganese</keyword>
<dbReference type="Pfam" id="PF01546">
    <property type="entry name" value="Peptidase_M20"/>
    <property type="match status" value="1"/>
</dbReference>
<dbReference type="Proteomes" id="UP001165136">
    <property type="component" value="Unassembled WGS sequence"/>
</dbReference>
<organism evidence="8 9">
    <name type="scientific">Amycolatopsis taiwanensis</name>
    <dbReference type="NCBI Taxonomy" id="342230"/>
    <lineage>
        <taxon>Bacteria</taxon>
        <taxon>Bacillati</taxon>
        <taxon>Actinomycetota</taxon>
        <taxon>Actinomycetes</taxon>
        <taxon>Pseudonocardiales</taxon>
        <taxon>Pseudonocardiaceae</taxon>
        <taxon>Amycolatopsis</taxon>
    </lineage>
</organism>
<dbReference type="SUPFAM" id="SSF53187">
    <property type="entry name" value="Zn-dependent exopeptidases"/>
    <property type="match status" value="1"/>
</dbReference>
<proteinExistence type="inferred from homology"/>